<feature type="region of interest" description="Disordered" evidence="1">
    <location>
        <begin position="57"/>
        <end position="106"/>
    </location>
</feature>
<protein>
    <submittedName>
        <fullName evidence="2">Uncharacterized protein</fullName>
    </submittedName>
</protein>
<evidence type="ECO:0000313" key="3">
    <source>
        <dbReference type="Proteomes" id="UP001341840"/>
    </source>
</evidence>
<feature type="compositionally biased region" description="Polar residues" evidence="1">
    <location>
        <begin position="89"/>
        <end position="100"/>
    </location>
</feature>
<evidence type="ECO:0000256" key="1">
    <source>
        <dbReference type="SAM" id="MobiDB-lite"/>
    </source>
</evidence>
<sequence>MGRRRDGAFVPLILQVRQSNKIFPRIPLLRHSLSLFVDLRCGFASLLLEPFTLLSTSPLSRPPSPAEHPSSSRSLLSPEARTDLEVNSAVETKQLPSNDQNRTKKKLLKIHKPIQFKPLEIGLDC</sequence>
<evidence type="ECO:0000313" key="2">
    <source>
        <dbReference type="EMBL" id="MED6188572.1"/>
    </source>
</evidence>
<keyword evidence="3" id="KW-1185">Reference proteome</keyword>
<comment type="caution">
    <text evidence="2">The sequence shown here is derived from an EMBL/GenBank/DDBJ whole genome shotgun (WGS) entry which is preliminary data.</text>
</comment>
<dbReference type="Proteomes" id="UP001341840">
    <property type="component" value="Unassembled WGS sequence"/>
</dbReference>
<accession>A0ABU6WRQ0</accession>
<name>A0ABU6WRQ0_9FABA</name>
<dbReference type="EMBL" id="JASCZI010182768">
    <property type="protein sequence ID" value="MED6188572.1"/>
    <property type="molecule type" value="Genomic_DNA"/>
</dbReference>
<gene>
    <name evidence="2" type="ORF">PIB30_087193</name>
</gene>
<reference evidence="2 3" key="1">
    <citation type="journal article" date="2023" name="Plants (Basel)">
        <title>Bridging the Gap: Combining Genomics and Transcriptomics Approaches to Understand Stylosanthes scabra, an Orphan Legume from the Brazilian Caatinga.</title>
        <authorList>
            <person name="Ferreira-Neto J.R.C."/>
            <person name="da Silva M.D."/>
            <person name="Binneck E."/>
            <person name="de Melo N.F."/>
            <person name="da Silva R.H."/>
            <person name="de Melo A.L.T.M."/>
            <person name="Pandolfi V."/>
            <person name="Bustamante F.O."/>
            <person name="Brasileiro-Vidal A.C."/>
            <person name="Benko-Iseppon A.M."/>
        </authorList>
    </citation>
    <scope>NUCLEOTIDE SEQUENCE [LARGE SCALE GENOMIC DNA]</scope>
    <source>
        <tissue evidence="2">Leaves</tissue>
    </source>
</reference>
<proteinExistence type="predicted"/>
<organism evidence="2 3">
    <name type="scientific">Stylosanthes scabra</name>
    <dbReference type="NCBI Taxonomy" id="79078"/>
    <lineage>
        <taxon>Eukaryota</taxon>
        <taxon>Viridiplantae</taxon>
        <taxon>Streptophyta</taxon>
        <taxon>Embryophyta</taxon>
        <taxon>Tracheophyta</taxon>
        <taxon>Spermatophyta</taxon>
        <taxon>Magnoliopsida</taxon>
        <taxon>eudicotyledons</taxon>
        <taxon>Gunneridae</taxon>
        <taxon>Pentapetalae</taxon>
        <taxon>rosids</taxon>
        <taxon>fabids</taxon>
        <taxon>Fabales</taxon>
        <taxon>Fabaceae</taxon>
        <taxon>Papilionoideae</taxon>
        <taxon>50 kb inversion clade</taxon>
        <taxon>dalbergioids sensu lato</taxon>
        <taxon>Dalbergieae</taxon>
        <taxon>Pterocarpus clade</taxon>
        <taxon>Stylosanthes</taxon>
    </lineage>
</organism>